<proteinExistence type="predicted"/>
<evidence type="ECO:0000256" key="1">
    <source>
        <dbReference type="SAM" id="MobiDB-lite"/>
    </source>
</evidence>
<name>A0A7C3CGI4_9BACT</name>
<dbReference type="Proteomes" id="UP000886043">
    <property type="component" value="Unassembled WGS sequence"/>
</dbReference>
<feature type="transmembrane region" description="Helical" evidence="2">
    <location>
        <begin position="56"/>
        <end position="76"/>
    </location>
</feature>
<feature type="compositionally biased region" description="Basic and acidic residues" evidence="1">
    <location>
        <begin position="299"/>
        <end position="308"/>
    </location>
</feature>
<feature type="region of interest" description="Disordered" evidence="1">
    <location>
        <begin position="281"/>
        <end position="308"/>
    </location>
</feature>
<protein>
    <submittedName>
        <fullName evidence="3">HAMP domain-containing histidine kinase</fullName>
    </submittedName>
</protein>
<evidence type="ECO:0000256" key="2">
    <source>
        <dbReference type="SAM" id="Phobius"/>
    </source>
</evidence>
<dbReference type="EMBL" id="DRMH01000094">
    <property type="protein sequence ID" value="HFC98227.1"/>
    <property type="molecule type" value="Genomic_DNA"/>
</dbReference>
<reference evidence="3" key="1">
    <citation type="journal article" date="2020" name="mSystems">
        <title>Genome- and Community-Level Interaction Insights into Carbon Utilization and Element Cycling Functions of Hydrothermarchaeota in Hydrothermal Sediment.</title>
        <authorList>
            <person name="Zhou Z."/>
            <person name="Liu Y."/>
            <person name="Xu W."/>
            <person name="Pan J."/>
            <person name="Luo Z.H."/>
            <person name="Li M."/>
        </authorList>
    </citation>
    <scope>NUCLEOTIDE SEQUENCE [LARGE SCALE GENOMIC DNA]</scope>
    <source>
        <strain evidence="3">HyVt-483</strain>
    </source>
</reference>
<keyword evidence="2" id="KW-1133">Transmembrane helix</keyword>
<evidence type="ECO:0000313" key="3">
    <source>
        <dbReference type="EMBL" id="HFC98227.1"/>
    </source>
</evidence>
<comment type="caution">
    <text evidence="3">The sequence shown here is derived from an EMBL/GenBank/DDBJ whole genome shotgun (WGS) entry which is preliminary data.</text>
</comment>
<organism evidence="3">
    <name type="scientific">Thermosulfurimonas dismutans</name>
    <dbReference type="NCBI Taxonomy" id="999894"/>
    <lineage>
        <taxon>Bacteria</taxon>
        <taxon>Pseudomonadati</taxon>
        <taxon>Thermodesulfobacteriota</taxon>
        <taxon>Thermodesulfobacteria</taxon>
        <taxon>Thermodesulfobacteriales</taxon>
        <taxon>Thermodesulfobacteriaceae</taxon>
        <taxon>Thermosulfurimonas</taxon>
    </lineage>
</organism>
<feature type="transmembrane region" description="Helical" evidence="2">
    <location>
        <begin position="13"/>
        <end position="36"/>
    </location>
</feature>
<dbReference type="InterPro" id="IPR036890">
    <property type="entry name" value="HATPase_C_sf"/>
</dbReference>
<dbReference type="Gene3D" id="3.30.565.10">
    <property type="entry name" value="Histidine kinase-like ATPase, C-terminal domain"/>
    <property type="match status" value="1"/>
</dbReference>
<sequence length="308" mass="35954">MFSRFHTREARKLFFYFLLILFLSLAVLFTAVLFRYLLEINLLTRQGSFRPSLKSWMLYLFLWEGMLAVSVSYVFYRLFISYERCRLEQEEFLRLLLAALSHRFGNFLSAQKVNLEILTESPSPEAASRLKEACRAMERDLETLLRFLRGSLEEPFAPTNDFAGHLKDLLHRLELQFSPRRVHLSLGTPLPPLSPELELLLFLILENAFRHSREDIWIRTGCWKNRFYLLLMNDLSPHPVKGAGLGLYLARRLAERQGLEISISQKPDRFAIRVSRPTSHAFSTKFPRRKGPSGPSFILERKSRASQI</sequence>
<dbReference type="GO" id="GO:0016301">
    <property type="term" value="F:kinase activity"/>
    <property type="evidence" value="ECO:0007669"/>
    <property type="project" value="UniProtKB-KW"/>
</dbReference>
<accession>A0A7C3CGI4</accession>
<gene>
    <name evidence="3" type="ORF">ENJ40_07210</name>
</gene>
<keyword evidence="3" id="KW-0418">Kinase</keyword>
<keyword evidence="2" id="KW-0812">Transmembrane</keyword>
<keyword evidence="2" id="KW-0472">Membrane</keyword>
<dbReference type="SUPFAM" id="SSF55874">
    <property type="entry name" value="ATPase domain of HSP90 chaperone/DNA topoisomerase II/histidine kinase"/>
    <property type="match status" value="1"/>
</dbReference>
<dbReference type="AlphaFoldDB" id="A0A7C3CGI4"/>
<keyword evidence="3" id="KW-0808">Transferase</keyword>